<feature type="transmembrane region" description="Helical" evidence="5">
    <location>
        <begin position="138"/>
        <end position="160"/>
    </location>
</feature>
<evidence type="ECO:0000256" key="4">
    <source>
        <dbReference type="ARBA" id="ARBA00023136"/>
    </source>
</evidence>
<evidence type="ECO:0000256" key="2">
    <source>
        <dbReference type="ARBA" id="ARBA00022692"/>
    </source>
</evidence>
<comment type="caution">
    <text evidence="6">The sequence shown here is derived from an EMBL/GenBank/DDBJ whole genome shotgun (WGS) entry which is preliminary data.</text>
</comment>
<dbReference type="Pfam" id="PF07264">
    <property type="entry name" value="EI24"/>
    <property type="match status" value="1"/>
</dbReference>
<dbReference type="InterPro" id="IPR059112">
    <property type="entry name" value="CysZ/EI24"/>
</dbReference>
<sequence>MVVYSLVLSLCITYISSKMSIIFRAIMSAFRDLFRLRIAWITVWPITASLLFWLIVGFIFQNNFSKIIYQILDKIGVGEWLQNLEPDWIASIVLGLFDVLVLIPLVIISTLIITAIFVLPALIGLVARRFYPDLKREYGGSISGSIVNAVIASIVFIFIWVVSLPLWAVGAGIIIPFIAAAFMNQQLFRYDALSEHATKHEINRICSENRYSLWGLGLLTGLVQFIPFLNLLAPIFTALAFIHFGLEHLKLLREEEMAKQNINQ</sequence>
<protein>
    <submittedName>
        <fullName evidence="6">Etoposide-induced protein 2.4 (EI24)</fullName>
    </submittedName>
</protein>
<feature type="transmembrane region" description="Helical" evidence="5">
    <location>
        <begin position="38"/>
        <end position="60"/>
    </location>
</feature>
<proteinExistence type="predicted"/>
<reference evidence="6 7" key="1">
    <citation type="submission" date="2018-04" db="EMBL/GenBank/DDBJ databases">
        <title>Active sludge and wastewater microbial communities from Klosterneuburg, Austria.</title>
        <authorList>
            <person name="Wagner M."/>
        </authorList>
    </citation>
    <scope>NUCLEOTIDE SEQUENCE [LARGE SCALE GENOMIC DNA]</scope>
    <source>
        <strain evidence="6 7">Nm4</strain>
    </source>
</reference>
<keyword evidence="3 5" id="KW-1133">Transmembrane helix</keyword>
<evidence type="ECO:0000313" key="6">
    <source>
        <dbReference type="EMBL" id="PTQ80451.1"/>
    </source>
</evidence>
<gene>
    <name evidence="6" type="ORF">C8R28_103812</name>
</gene>
<feature type="transmembrane region" description="Helical" evidence="5">
    <location>
        <begin position="213"/>
        <end position="246"/>
    </location>
</feature>
<accession>A0A2T5I9F0</accession>
<dbReference type="Proteomes" id="UP000244110">
    <property type="component" value="Unassembled WGS sequence"/>
</dbReference>
<keyword evidence="2 5" id="KW-0812">Transmembrane</keyword>
<feature type="transmembrane region" description="Helical" evidence="5">
    <location>
        <begin position="6"/>
        <end position="26"/>
    </location>
</feature>
<evidence type="ECO:0000256" key="5">
    <source>
        <dbReference type="SAM" id="Phobius"/>
    </source>
</evidence>
<keyword evidence="4 5" id="KW-0472">Membrane</keyword>
<comment type="subcellular location">
    <subcellularLocation>
        <location evidence="1">Membrane</location>
        <topology evidence="1">Multi-pass membrane protein</topology>
    </subcellularLocation>
</comment>
<evidence type="ECO:0000256" key="3">
    <source>
        <dbReference type="ARBA" id="ARBA00022989"/>
    </source>
</evidence>
<feature type="transmembrane region" description="Helical" evidence="5">
    <location>
        <begin position="101"/>
        <end position="126"/>
    </location>
</feature>
<feature type="transmembrane region" description="Helical" evidence="5">
    <location>
        <begin position="166"/>
        <end position="183"/>
    </location>
</feature>
<dbReference type="AlphaFoldDB" id="A0A2T5I9F0"/>
<evidence type="ECO:0000256" key="1">
    <source>
        <dbReference type="ARBA" id="ARBA00004141"/>
    </source>
</evidence>
<name>A0A2T5I9F0_9PROT</name>
<evidence type="ECO:0000313" key="7">
    <source>
        <dbReference type="Proteomes" id="UP000244110"/>
    </source>
</evidence>
<organism evidence="6 7">
    <name type="scientific">Nitrosomonas ureae</name>
    <dbReference type="NCBI Taxonomy" id="44577"/>
    <lineage>
        <taxon>Bacteria</taxon>
        <taxon>Pseudomonadati</taxon>
        <taxon>Pseudomonadota</taxon>
        <taxon>Betaproteobacteria</taxon>
        <taxon>Nitrosomonadales</taxon>
        <taxon>Nitrosomonadaceae</taxon>
        <taxon>Nitrosomonas</taxon>
    </lineage>
</organism>
<dbReference type="EMBL" id="QAOL01000038">
    <property type="protein sequence ID" value="PTQ80451.1"/>
    <property type="molecule type" value="Genomic_DNA"/>
</dbReference>